<evidence type="ECO:0000259" key="5">
    <source>
        <dbReference type="PROSITE" id="PS51186"/>
    </source>
</evidence>
<dbReference type="SUPFAM" id="SSF55718">
    <property type="entry name" value="SCP-like"/>
    <property type="match status" value="1"/>
</dbReference>
<dbReference type="PROSITE" id="PS51186">
    <property type="entry name" value="GNAT"/>
    <property type="match status" value="1"/>
</dbReference>
<feature type="active site" description="Proton acceptor; via carboxylate" evidence="4">
    <location>
        <position position="426"/>
    </location>
</feature>
<feature type="domain" description="N-acetyltransferase" evidence="5">
    <location>
        <begin position="15"/>
        <end position="165"/>
    </location>
</feature>
<dbReference type="InterPro" id="IPR041380">
    <property type="entry name" value="Acetyltransf_17"/>
</dbReference>
<dbReference type="PANTHER" id="PTHR37817">
    <property type="entry name" value="N-ACETYLTRANSFERASE EIS"/>
    <property type="match status" value="1"/>
</dbReference>
<dbReference type="Pfam" id="PF13530">
    <property type="entry name" value="SCP2_2"/>
    <property type="match status" value="1"/>
</dbReference>
<dbReference type="Gene3D" id="3.40.630.30">
    <property type="match status" value="2"/>
</dbReference>
<dbReference type="InterPro" id="IPR022902">
    <property type="entry name" value="NAcTrfase_Eis"/>
</dbReference>
<dbReference type="RefSeq" id="WP_330094301.1">
    <property type="nucleotide sequence ID" value="NZ_JAUZMY010000030.1"/>
</dbReference>
<dbReference type="InterPro" id="IPR051554">
    <property type="entry name" value="Acetyltransferase_Eis"/>
</dbReference>
<organism evidence="6 7">
    <name type="scientific">Nocardiopsis codii</name>
    <dbReference type="NCBI Taxonomy" id="3065942"/>
    <lineage>
        <taxon>Bacteria</taxon>
        <taxon>Bacillati</taxon>
        <taxon>Actinomycetota</taxon>
        <taxon>Actinomycetes</taxon>
        <taxon>Streptosporangiales</taxon>
        <taxon>Nocardiopsidaceae</taxon>
        <taxon>Nocardiopsis</taxon>
    </lineage>
</organism>
<gene>
    <name evidence="6" type="ORF">Q8791_25260</name>
</gene>
<dbReference type="Gene3D" id="3.30.1050.10">
    <property type="entry name" value="SCP2 sterol-binding domain"/>
    <property type="match status" value="1"/>
</dbReference>
<evidence type="ECO:0000256" key="4">
    <source>
        <dbReference type="HAMAP-Rule" id="MF_01812"/>
    </source>
</evidence>
<dbReference type="EC" id="2.3.1.-" evidence="6"/>
<name>A0ABU7KE79_9ACTN</name>
<feature type="binding site" evidence="4">
    <location>
        <begin position="132"/>
        <end position="133"/>
    </location>
    <ligand>
        <name>acetyl-CoA</name>
        <dbReference type="ChEBI" id="CHEBI:57288"/>
    </ligand>
</feature>
<dbReference type="Pfam" id="PF13527">
    <property type="entry name" value="Acetyltransf_9"/>
    <property type="match status" value="1"/>
</dbReference>
<dbReference type="InterPro" id="IPR000182">
    <property type="entry name" value="GNAT_dom"/>
</dbReference>
<dbReference type="Proteomes" id="UP001356095">
    <property type="component" value="Unassembled WGS sequence"/>
</dbReference>
<evidence type="ECO:0000313" key="6">
    <source>
        <dbReference type="EMBL" id="MEE2040536.1"/>
    </source>
</evidence>
<comment type="similarity">
    <text evidence="1 4">Belongs to the acetyltransferase Eis family.</text>
</comment>
<dbReference type="Pfam" id="PF17668">
    <property type="entry name" value="Acetyltransf_17"/>
    <property type="match status" value="1"/>
</dbReference>
<sequence>MTTNTGPGAGSAPEWTVRGIDRTEHPEVVRVVGEALLSSEDPAAGLEERRARWDVLGYDRFRVAVEGDRIVGATNHFPFEMALPGGPRAVAGVTGVGVWPTRRRRGVLSALMRRQLADIHASGGRYAALWASEGAIYDRFGYGAASMEMSATVRLPHTALRADAPRDPALEVELHQPGEVLAEMARVHREVAAVQVGQFQRDDLWWSRIIRDVPEERAGRSPLKAAVVRGPDGPLGYALYRTRADWEWGVGGPHGEVFVKELTATAPAARTALYEHVLSRDLTTATHLKDVAVDDPLWSLVVDRQRIAASVHTALWVRLVDVPGALSERSYAAPVEAVVEVSDRYAPWNAGRWRIGADRGGARVESTQDAPDVSLDVSHLGAAYLGQHTLSSRVAAGVVTEHTPEAAERLDAALNVPRAPLCGIVF</sequence>
<dbReference type="InterPro" id="IPR025559">
    <property type="entry name" value="Eis_dom"/>
</dbReference>
<dbReference type="NCBIfam" id="NF002367">
    <property type="entry name" value="PRK01346.1-4"/>
    <property type="match status" value="1"/>
</dbReference>
<keyword evidence="2 4" id="KW-0808">Transferase</keyword>
<dbReference type="InterPro" id="IPR036527">
    <property type="entry name" value="SCP2_sterol-bd_dom_sf"/>
</dbReference>
<dbReference type="SUPFAM" id="SSF55729">
    <property type="entry name" value="Acyl-CoA N-acyltransferases (Nat)"/>
    <property type="match status" value="1"/>
</dbReference>
<evidence type="ECO:0000256" key="3">
    <source>
        <dbReference type="ARBA" id="ARBA00023315"/>
    </source>
</evidence>
<evidence type="ECO:0000313" key="7">
    <source>
        <dbReference type="Proteomes" id="UP001356095"/>
    </source>
</evidence>
<dbReference type="PANTHER" id="PTHR37817:SF1">
    <property type="entry name" value="N-ACETYLTRANSFERASE EIS"/>
    <property type="match status" value="1"/>
</dbReference>
<feature type="binding site" evidence="4">
    <location>
        <begin position="96"/>
        <end position="98"/>
    </location>
    <ligand>
        <name>acetyl-CoA</name>
        <dbReference type="ChEBI" id="CHEBI:57288"/>
    </ligand>
</feature>
<proteinExistence type="inferred from homology"/>
<reference evidence="6 7" key="1">
    <citation type="submission" date="2023-08" db="EMBL/GenBank/DDBJ databases">
        <authorList>
            <person name="Girao M."/>
            <person name="Carvalho M.F."/>
        </authorList>
    </citation>
    <scope>NUCLEOTIDE SEQUENCE [LARGE SCALE GENOMIC DNA]</scope>
    <source>
        <strain evidence="6 7">CT-R113</strain>
    </source>
</reference>
<keyword evidence="3 4" id="KW-0012">Acyltransferase</keyword>
<comment type="caution">
    <text evidence="6">The sequence shown here is derived from an EMBL/GenBank/DDBJ whole genome shotgun (WGS) entry which is preliminary data.</text>
</comment>
<dbReference type="CDD" id="cd04301">
    <property type="entry name" value="NAT_SF"/>
    <property type="match status" value="1"/>
</dbReference>
<protein>
    <submittedName>
        <fullName evidence="6">GNAT family N-acetyltransferase</fullName>
        <ecNumber evidence="6">2.3.1.-</ecNumber>
    </submittedName>
</protein>
<evidence type="ECO:0000256" key="1">
    <source>
        <dbReference type="ARBA" id="ARBA00009213"/>
    </source>
</evidence>
<dbReference type="EMBL" id="JAUZMY010000030">
    <property type="protein sequence ID" value="MEE2040536.1"/>
    <property type="molecule type" value="Genomic_DNA"/>
</dbReference>
<dbReference type="HAMAP" id="MF_01812">
    <property type="entry name" value="Eis"/>
    <property type="match status" value="1"/>
</dbReference>
<comment type="subunit">
    <text evidence="4">Homohexamer; trimer of dimers.</text>
</comment>
<evidence type="ECO:0000256" key="2">
    <source>
        <dbReference type="ARBA" id="ARBA00022679"/>
    </source>
</evidence>
<keyword evidence="7" id="KW-1185">Reference proteome</keyword>
<accession>A0ABU7KE79</accession>
<dbReference type="GO" id="GO:0016746">
    <property type="term" value="F:acyltransferase activity"/>
    <property type="evidence" value="ECO:0007669"/>
    <property type="project" value="UniProtKB-KW"/>
</dbReference>
<feature type="active site" description="Proton donor" evidence="4">
    <location>
        <position position="137"/>
    </location>
</feature>
<feature type="binding site" evidence="4">
    <location>
        <begin position="104"/>
        <end position="109"/>
    </location>
    <ligand>
        <name>acetyl-CoA</name>
        <dbReference type="ChEBI" id="CHEBI:57288"/>
    </ligand>
</feature>
<dbReference type="InterPro" id="IPR016181">
    <property type="entry name" value="Acyl_CoA_acyltransferase"/>
</dbReference>